<proteinExistence type="inferred from homology"/>
<name>A0A0M0HY62_9VIBR</name>
<reference evidence="5" key="1">
    <citation type="submission" date="2015-08" db="EMBL/GenBank/DDBJ databases">
        <title>Vibrio galatheae sp. nov., a novel member of the Vibrionaceae family isolated from the Solomon Islands.</title>
        <authorList>
            <person name="Giubergia S."/>
            <person name="Machado H."/>
            <person name="Mateiu R.V."/>
            <person name="Gram L."/>
        </authorList>
    </citation>
    <scope>NUCLEOTIDE SEQUENCE [LARGE SCALE GENOMIC DNA]</scope>
    <source>
        <strain evidence="5">DSM 19134</strain>
    </source>
</reference>
<dbReference type="PANTHER" id="PTHR33175:SF5">
    <property type="entry name" value="INTEGRATION HOST FACTOR SUBUNIT BETA"/>
    <property type="match status" value="1"/>
</dbReference>
<keyword evidence="5" id="KW-1185">Reference proteome</keyword>
<evidence type="ECO:0008006" key="6">
    <source>
        <dbReference type="Google" id="ProtNLM"/>
    </source>
</evidence>
<dbReference type="SUPFAM" id="SSF47729">
    <property type="entry name" value="IHF-like DNA-binding proteins"/>
    <property type="match status" value="1"/>
</dbReference>
<dbReference type="GO" id="GO:0003677">
    <property type="term" value="F:DNA binding"/>
    <property type="evidence" value="ECO:0007669"/>
    <property type="project" value="UniProtKB-KW"/>
</dbReference>
<dbReference type="PATRIC" id="fig|171383.3.peg.3074"/>
<dbReference type="GO" id="GO:0030527">
    <property type="term" value="F:structural constituent of chromatin"/>
    <property type="evidence" value="ECO:0007669"/>
    <property type="project" value="InterPro"/>
</dbReference>
<organism evidence="4 5">
    <name type="scientific">Vibrio hepatarius</name>
    <dbReference type="NCBI Taxonomy" id="171383"/>
    <lineage>
        <taxon>Bacteria</taxon>
        <taxon>Pseudomonadati</taxon>
        <taxon>Pseudomonadota</taxon>
        <taxon>Gammaproteobacteria</taxon>
        <taxon>Vibrionales</taxon>
        <taxon>Vibrionaceae</taxon>
        <taxon>Vibrio</taxon>
        <taxon>Vibrio oreintalis group</taxon>
    </lineage>
</organism>
<dbReference type="RefSeq" id="WP_053409931.1">
    <property type="nucleotide sequence ID" value="NZ_LHPI01000013.1"/>
</dbReference>
<comment type="caution">
    <text evidence="4">The sequence shown here is derived from an EMBL/GenBank/DDBJ whole genome shotgun (WGS) entry which is preliminary data.</text>
</comment>
<gene>
    <name evidence="4" type="ORF">AKJ31_15015</name>
</gene>
<dbReference type="InterPro" id="IPR000119">
    <property type="entry name" value="Hist_DNA-bd"/>
</dbReference>
<evidence type="ECO:0000256" key="3">
    <source>
        <dbReference type="RuleBase" id="RU003939"/>
    </source>
</evidence>
<dbReference type="SMART" id="SM00411">
    <property type="entry name" value="BHL"/>
    <property type="match status" value="1"/>
</dbReference>
<dbReference type="EMBL" id="LHPI01000013">
    <property type="protein sequence ID" value="KOO07000.1"/>
    <property type="molecule type" value="Genomic_DNA"/>
</dbReference>
<evidence type="ECO:0000256" key="2">
    <source>
        <dbReference type="ARBA" id="ARBA00023125"/>
    </source>
</evidence>
<evidence type="ECO:0000256" key="1">
    <source>
        <dbReference type="ARBA" id="ARBA00010529"/>
    </source>
</evidence>
<sequence>MYQIGKVSTKELALKLAEKNNQLTVEEFEKAIKVVMNDIAGGIERGERTEIRGFGTFSPVIYKPGTKRNPRTGDTLSTGYRGRVHFKPGKALKESIM</sequence>
<dbReference type="AlphaFoldDB" id="A0A0M0HY62"/>
<dbReference type="Gene3D" id="4.10.520.10">
    <property type="entry name" value="IHF-like DNA-binding proteins"/>
    <property type="match status" value="1"/>
</dbReference>
<dbReference type="Proteomes" id="UP000037530">
    <property type="component" value="Unassembled WGS sequence"/>
</dbReference>
<protein>
    <recommendedName>
        <fullName evidence="6">DNA-binding protein</fullName>
    </recommendedName>
</protein>
<keyword evidence="2" id="KW-0238">DNA-binding</keyword>
<dbReference type="Pfam" id="PF00216">
    <property type="entry name" value="Bac_DNA_binding"/>
    <property type="match status" value="1"/>
</dbReference>
<dbReference type="STRING" id="171383.AKJ31_15015"/>
<accession>A0A0M0HY62</accession>
<dbReference type="PANTHER" id="PTHR33175">
    <property type="entry name" value="DNA-BINDING PROTEIN HU"/>
    <property type="match status" value="1"/>
</dbReference>
<dbReference type="PRINTS" id="PR01727">
    <property type="entry name" value="DNABINDINGHU"/>
</dbReference>
<comment type="similarity">
    <text evidence="1 3">Belongs to the bacterial histone-like protein family.</text>
</comment>
<dbReference type="InterPro" id="IPR010992">
    <property type="entry name" value="IHF-like_DNA-bd_dom_sf"/>
</dbReference>
<evidence type="ECO:0000313" key="4">
    <source>
        <dbReference type="EMBL" id="KOO07000.1"/>
    </source>
</evidence>
<dbReference type="CDD" id="cd13836">
    <property type="entry name" value="IHF_B"/>
    <property type="match status" value="1"/>
</dbReference>
<dbReference type="GO" id="GO:0005829">
    <property type="term" value="C:cytosol"/>
    <property type="evidence" value="ECO:0007669"/>
    <property type="project" value="TreeGrafter"/>
</dbReference>
<evidence type="ECO:0000313" key="5">
    <source>
        <dbReference type="Proteomes" id="UP000037530"/>
    </source>
</evidence>